<accession>T0J801</accession>
<dbReference type="Pfam" id="PF11695">
    <property type="entry name" value="DUF3291"/>
    <property type="match status" value="1"/>
</dbReference>
<sequence>MEQDWHLAQINIGRLVAAKGDPRVQPFFDALDRINALAESSPGFVWRLKDDAGNATAITYSPDPLLIPNMSVWTDADSLFAFVYRSAHTPEMARRREYFDRFEGAYQALWWIPAGTFPTINDGLSRLWLLDRFGPCPQAFTFKARFLAPDGAGPPVDHRPDPWCIGRA</sequence>
<proteinExistence type="predicted"/>
<dbReference type="PATRIC" id="fig|1346791.3.peg.1300"/>
<comment type="caution">
    <text evidence="2">The sequence shown here is derived from an EMBL/GenBank/DDBJ whole genome shotgun (WGS) entry which is preliminary data.</text>
</comment>
<organism evidence="2 3">
    <name type="scientific">Sphingobium ummariense RL-3</name>
    <dbReference type="NCBI Taxonomy" id="1346791"/>
    <lineage>
        <taxon>Bacteria</taxon>
        <taxon>Pseudomonadati</taxon>
        <taxon>Pseudomonadota</taxon>
        <taxon>Alphaproteobacteria</taxon>
        <taxon>Sphingomonadales</taxon>
        <taxon>Sphingomonadaceae</taxon>
        <taxon>Sphingobium</taxon>
    </lineage>
</organism>
<dbReference type="EMBL" id="AUWY01000054">
    <property type="protein sequence ID" value="EQB32977.1"/>
    <property type="molecule type" value="Genomic_DNA"/>
</dbReference>
<dbReference type="InterPro" id="IPR011008">
    <property type="entry name" value="Dimeric_a/b-barrel"/>
</dbReference>
<dbReference type="SUPFAM" id="SSF54909">
    <property type="entry name" value="Dimeric alpha+beta barrel"/>
    <property type="match status" value="1"/>
</dbReference>
<reference evidence="2 3" key="1">
    <citation type="journal article" date="2013" name="Genome Announc.">
        <title>Draft Genome Sequence of Sphingobium ummariense Strain RL-3, a Hexachlorocyclohexane-Degrading Bacterium.</title>
        <authorList>
            <person name="Kohli P."/>
            <person name="Dua A."/>
            <person name="Sangwan N."/>
            <person name="Oldach P."/>
            <person name="Khurana J.P."/>
            <person name="Lal R."/>
        </authorList>
    </citation>
    <scope>NUCLEOTIDE SEQUENCE [LARGE SCALE GENOMIC DNA]</scope>
    <source>
        <strain evidence="2 3">RL-3</strain>
    </source>
</reference>
<keyword evidence="3" id="KW-1185">Reference proteome</keyword>
<gene>
    <name evidence="2" type="ORF">M529_06825</name>
</gene>
<dbReference type="AlphaFoldDB" id="T0J801"/>
<dbReference type="STRING" id="1346791.M529_06825"/>
<dbReference type="Proteomes" id="UP000015523">
    <property type="component" value="Unassembled WGS sequence"/>
</dbReference>
<evidence type="ECO:0000313" key="3">
    <source>
        <dbReference type="Proteomes" id="UP000015523"/>
    </source>
</evidence>
<dbReference type="eggNOG" id="COG2329">
    <property type="taxonomic scope" value="Bacteria"/>
</dbReference>
<evidence type="ECO:0000313" key="2">
    <source>
        <dbReference type="EMBL" id="EQB32977.1"/>
    </source>
</evidence>
<evidence type="ECO:0000259" key="1">
    <source>
        <dbReference type="Pfam" id="PF11695"/>
    </source>
</evidence>
<dbReference type="InterPro" id="IPR021708">
    <property type="entry name" value="DUF3291"/>
</dbReference>
<dbReference type="OrthoDB" id="2376237at2"/>
<feature type="domain" description="DUF3291" evidence="1">
    <location>
        <begin position="7"/>
        <end position="144"/>
    </location>
</feature>
<name>T0J801_9SPHN</name>
<protein>
    <recommendedName>
        <fullName evidence="1">DUF3291 domain-containing protein</fullName>
    </recommendedName>
</protein>